<feature type="domain" description="Disease resistance protein RPS4B/Roq1-like leucine-rich repeats" evidence="2">
    <location>
        <begin position="158"/>
        <end position="241"/>
    </location>
</feature>
<dbReference type="Pfam" id="PF23286">
    <property type="entry name" value="LRR_13"/>
    <property type="match status" value="1"/>
</dbReference>
<dbReference type="AlphaFoldDB" id="A0A2P6PQ08"/>
<reference evidence="3 4" key="1">
    <citation type="journal article" date="2018" name="Nat. Genet.">
        <title>The Rosa genome provides new insights in the design of modern roses.</title>
        <authorList>
            <person name="Bendahmane M."/>
        </authorList>
    </citation>
    <scope>NUCLEOTIDE SEQUENCE [LARGE SCALE GENOMIC DNA]</scope>
    <source>
        <strain evidence="4">cv. Old Blush</strain>
    </source>
</reference>
<evidence type="ECO:0000259" key="2">
    <source>
        <dbReference type="Pfam" id="PF23286"/>
    </source>
</evidence>
<organism evidence="3 4">
    <name type="scientific">Rosa chinensis</name>
    <name type="common">China rose</name>
    <dbReference type="NCBI Taxonomy" id="74649"/>
    <lineage>
        <taxon>Eukaryota</taxon>
        <taxon>Viridiplantae</taxon>
        <taxon>Streptophyta</taxon>
        <taxon>Embryophyta</taxon>
        <taxon>Tracheophyta</taxon>
        <taxon>Spermatophyta</taxon>
        <taxon>Magnoliopsida</taxon>
        <taxon>eudicotyledons</taxon>
        <taxon>Gunneridae</taxon>
        <taxon>Pentapetalae</taxon>
        <taxon>rosids</taxon>
        <taxon>fabids</taxon>
        <taxon>Rosales</taxon>
        <taxon>Rosaceae</taxon>
        <taxon>Rosoideae</taxon>
        <taxon>Rosoideae incertae sedis</taxon>
        <taxon>Rosa</taxon>
    </lineage>
</organism>
<protein>
    <submittedName>
        <fullName evidence="3">Putative leucine-rich repeat domain, L domain-containing protein</fullName>
    </submittedName>
</protein>
<sequence length="308" mass="35287">MVKMPKEDEICLSPECFKKMRNLKIFINFNGRFCGKVDYYPNQLGVLNWPECPLKSLPSNFNTNNLVRLSMPCSRISRFGEGFKSMENLKFLNLEGCKFLARSPDLSGSPNLEFLDLSFCTSLKKIHPSVGSLKKLVHLDLEGCSKLRMLPGEVNWRSLQTINLNYCRMLESFPEIVGEMKYMTSLRLFSTGIKALPSSIGYLINLEELELHDCGNLTDLPCSIYELQNLEDVVLNDCPKLVRFPNKGDSEVLPTYAKIENDSFYGSSYMEPNGPFTGRPFLIWGFSSHFHFTIIHYNARSMLSHRER</sequence>
<gene>
    <name evidence="3" type="ORF">RchiOBHm_Chr6g0267681</name>
</gene>
<dbReference type="Gene3D" id="3.80.10.10">
    <property type="entry name" value="Ribonuclease Inhibitor"/>
    <property type="match status" value="2"/>
</dbReference>
<evidence type="ECO:0000313" key="4">
    <source>
        <dbReference type="Proteomes" id="UP000238479"/>
    </source>
</evidence>
<accession>A0A2P6PQ08</accession>
<dbReference type="OMA" id="GCARRIT"/>
<evidence type="ECO:0000256" key="1">
    <source>
        <dbReference type="ARBA" id="ARBA00022821"/>
    </source>
</evidence>
<comment type="caution">
    <text evidence="3">The sequence shown here is derived from an EMBL/GenBank/DDBJ whole genome shotgun (WGS) entry which is preliminary data.</text>
</comment>
<dbReference type="PANTHER" id="PTHR47186:SF63">
    <property type="entry name" value="C-JID DOMAIN-CONTAINING PROTEIN"/>
    <property type="match status" value="1"/>
</dbReference>
<evidence type="ECO:0000313" key="3">
    <source>
        <dbReference type="EMBL" id="PRQ24010.1"/>
    </source>
</evidence>
<dbReference type="Proteomes" id="UP000238479">
    <property type="component" value="Chromosome 6"/>
</dbReference>
<dbReference type="InterPro" id="IPR032675">
    <property type="entry name" value="LRR_dom_sf"/>
</dbReference>
<dbReference type="SUPFAM" id="SSF52058">
    <property type="entry name" value="L domain-like"/>
    <property type="match status" value="1"/>
</dbReference>
<dbReference type="PANTHER" id="PTHR47186">
    <property type="entry name" value="LEUCINE-RICH REPEAT-CONTAINING PROTEIN 57"/>
    <property type="match status" value="1"/>
</dbReference>
<dbReference type="STRING" id="74649.A0A2P6PQ08"/>
<keyword evidence="1" id="KW-0611">Plant defense</keyword>
<dbReference type="Gramene" id="PRQ24010">
    <property type="protein sequence ID" value="PRQ24010"/>
    <property type="gene ID" value="RchiOBHm_Chr6g0267681"/>
</dbReference>
<dbReference type="EMBL" id="PDCK01000044">
    <property type="protein sequence ID" value="PRQ24010.1"/>
    <property type="molecule type" value="Genomic_DNA"/>
</dbReference>
<keyword evidence="4" id="KW-1185">Reference proteome</keyword>
<dbReference type="InterPro" id="IPR058546">
    <property type="entry name" value="RPS4B/Roq1-like_LRR"/>
</dbReference>
<name>A0A2P6PQ08_ROSCH</name>
<proteinExistence type="predicted"/>